<protein>
    <recommendedName>
        <fullName evidence="5">Ig-like domain-containing protein</fullName>
    </recommendedName>
</protein>
<proteinExistence type="predicted"/>
<keyword evidence="2" id="KW-1133">Transmembrane helix</keyword>
<feature type="region of interest" description="Disordered" evidence="1">
    <location>
        <begin position="1"/>
        <end position="176"/>
    </location>
</feature>
<keyword evidence="2" id="KW-0812">Transmembrane</keyword>
<dbReference type="KEGG" id="daur:Daura_02575"/>
<dbReference type="AlphaFoldDB" id="A0A9Q9IFB3"/>
<gene>
    <name evidence="3" type="ORF">Daura_02575</name>
</gene>
<evidence type="ECO:0000256" key="1">
    <source>
        <dbReference type="SAM" id="MobiDB-lite"/>
    </source>
</evidence>
<evidence type="ECO:0000313" key="4">
    <source>
        <dbReference type="Proteomes" id="UP001058003"/>
    </source>
</evidence>
<feature type="compositionally biased region" description="Low complexity" evidence="1">
    <location>
        <begin position="95"/>
        <end position="135"/>
    </location>
</feature>
<feature type="compositionally biased region" description="Polar residues" evidence="1">
    <location>
        <begin position="78"/>
        <end position="90"/>
    </location>
</feature>
<feature type="transmembrane region" description="Helical" evidence="2">
    <location>
        <begin position="186"/>
        <end position="210"/>
    </location>
</feature>
<keyword evidence="2" id="KW-0472">Membrane</keyword>
<reference evidence="3" key="1">
    <citation type="submission" date="2021-04" db="EMBL/GenBank/DDBJ databases">
        <title>Dactylosporangium aurantiacum NRRL B-8018 full assembly.</title>
        <authorList>
            <person name="Hartkoorn R.C."/>
            <person name="Beaudoing E."/>
            <person name="Hot D."/>
        </authorList>
    </citation>
    <scope>NUCLEOTIDE SEQUENCE</scope>
    <source>
        <strain evidence="3">NRRL B-8018</strain>
    </source>
</reference>
<organism evidence="3 4">
    <name type="scientific">Dactylosporangium aurantiacum</name>
    <dbReference type="NCBI Taxonomy" id="35754"/>
    <lineage>
        <taxon>Bacteria</taxon>
        <taxon>Bacillati</taxon>
        <taxon>Actinomycetota</taxon>
        <taxon>Actinomycetes</taxon>
        <taxon>Micromonosporales</taxon>
        <taxon>Micromonosporaceae</taxon>
        <taxon>Dactylosporangium</taxon>
    </lineage>
</organism>
<name>A0A9Q9IFB3_9ACTN</name>
<feature type="compositionally biased region" description="Low complexity" evidence="1">
    <location>
        <begin position="9"/>
        <end position="24"/>
    </location>
</feature>
<evidence type="ECO:0008006" key="5">
    <source>
        <dbReference type="Google" id="ProtNLM"/>
    </source>
</evidence>
<keyword evidence="4" id="KW-1185">Reference proteome</keyword>
<dbReference type="OrthoDB" id="3383453at2"/>
<dbReference type="EMBL" id="CP073767">
    <property type="protein sequence ID" value="UWZ55184.1"/>
    <property type="molecule type" value="Genomic_DNA"/>
</dbReference>
<dbReference type="Proteomes" id="UP001058003">
    <property type="component" value="Chromosome"/>
</dbReference>
<feature type="compositionally biased region" description="Pro residues" evidence="1">
    <location>
        <begin position="25"/>
        <end position="57"/>
    </location>
</feature>
<accession>A0A9Q9IFB3</accession>
<dbReference type="RefSeq" id="WP_156090029.1">
    <property type="nucleotide sequence ID" value="NZ_CP073767.1"/>
</dbReference>
<feature type="compositionally biased region" description="Polar residues" evidence="1">
    <location>
        <begin position="136"/>
        <end position="160"/>
    </location>
</feature>
<sequence>MTQPPQYPGQPEYQGQPGDPYAAPGQPPQAPPGQGWPPAPAVQDPFAPPTSAPPTSAPPTSGQPYAVPVQPPFPQAGYPQQQPDPTQFGQPPQYGQPDPTQFPQQGFPQQPQQYPPTGAFPTGPQPTGQFPQQPTSGFPGQPTSGFPGQPTSGFPGQPTSGFPADPYAGGYQPGYQQPAPPRKRGLMITLIVLAVVLVLCGGGGAAAYFVTKGNQGKGQPTAIEAVNGFLKAVYKDNNTAEALKYVCSSARDKNKLAARVDEIRKYNSGLSSPTYSWPAPTVEKQDSSSATLLVPIKVATSDEKVAETKYKILATNDNGWWVCEITAA</sequence>
<evidence type="ECO:0000313" key="3">
    <source>
        <dbReference type="EMBL" id="UWZ55184.1"/>
    </source>
</evidence>
<evidence type="ECO:0000256" key="2">
    <source>
        <dbReference type="SAM" id="Phobius"/>
    </source>
</evidence>
<feature type="compositionally biased region" description="Low complexity" evidence="1">
    <location>
        <begin position="163"/>
        <end position="176"/>
    </location>
</feature>